<reference evidence="6" key="2">
    <citation type="submission" date="2021-04" db="EMBL/GenBank/DDBJ databases">
        <authorList>
            <person name="Gilroy R."/>
        </authorList>
    </citation>
    <scope>NUCLEOTIDE SEQUENCE</scope>
    <source>
        <strain evidence="6">CHK179-7159</strain>
    </source>
</reference>
<protein>
    <submittedName>
        <fullName evidence="6">Bifunctional 4-hydroxy-2-oxoglutarate aldolase/2-dehydro-3-deoxy-phosphogluconate aldolase</fullName>
    </submittedName>
</protein>
<gene>
    <name evidence="6" type="ORF">H9717_00150</name>
</gene>
<comment type="similarity">
    <text evidence="2">Belongs to the KHG/KDPG aldolase family.</text>
</comment>
<sequence length="223" mass="23768">MKEDSREFVEWVREYRIVAIVRGLESALCDRLAGALFDGGIRMMEVTFDQTGKLSQEETADAIRGLCGAWQGKMLIGAGTVLTLQQLELAKRAGASYIVTPNTNPALIRKAKEQGMGVLAGAMTPSEICEAYEAGADFVKIFPASVLGPAYIKAVQAPLGHIPMLAVGGINEKNIADYLKAGAAGAGVGGGLVSRKNVENGNLEAVRELAREYAKNIRDSVRN</sequence>
<evidence type="ECO:0000256" key="2">
    <source>
        <dbReference type="ARBA" id="ARBA00006906"/>
    </source>
</evidence>
<evidence type="ECO:0000256" key="1">
    <source>
        <dbReference type="ARBA" id="ARBA00004761"/>
    </source>
</evidence>
<dbReference type="SUPFAM" id="SSF51569">
    <property type="entry name" value="Aldolase"/>
    <property type="match status" value="1"/>
</dbReference>
<comment type="pathway">
    <text evidence="1">Carbohydrate acid metabolism.</text>
</comment>
<dbReference type="InterPro" id="IPR000887">
    <property type="entry name" value="Aldlse_KDPG_KHG"/>
</dbReference>
<dbReference type="PANTHER" id="PTHR30246:SF1">
    <property type="entry name" value="2-DEHYDRO-3-DEOXY-6-PHOSPHOGALACTONATE ALDOLASE-RELATED"/>
    <property type="match status" value="1"/>
</dbReference>
<dbReference type="Proteomes" id="UP000886858">
    <property type="component" value="Unassembled WGS sequence"/>
</dbReference>
<organism evidence="6 7">
    <name type="scientific">Candidatus Eisenbergiella merdipullorum</name>
    <dbReference type="NCBI Taxonomy" id="2838553"/>
    <lineage>
        <taxon>Bacteria</taxon>
        <taxon>Bacillati</taxon>
        <taxon>Bacillota</taxon>
        <taxon>Clostridia</taxon>
        <taxon>Lachnospirales</taxon>
        <taxon>Lachnospiraceae</taxon>
        <taxon>Eisenbergiella</taxon>
    </lineage>
</organism>
<evidence type="ECO:0000313" key="7">
    <source>
        <dbReference type="Proteomes" id="UP000886858"/>
    </source>
</evidence>
<reference evidence="6" key="1">
    <citation type="journal article" date="2021" name="PeerJ">
        <title>Extensive microbial diversity within the chicken gut microbiome revealed by metagenomics and culture.</title>
        <authorList>
            <person name="Gilroy R."/>
            <person name="Ravi A."/>
            <person name="Getino M."/>
            <person name="Pursley I."/>
            <person name="Horton D.L."/>
            <person name="Alikhan N.F."/>
            <person name="Baker D."/>
            <person name="Gharbi K."/>
            <person name="Hall N."/>
            <person name="Watson M."/>
            <person name="Adriaenssens E.M."/>
            <person name="Foster-Nyarko E."/>
            <person name="Jarju S."/>
            <person name="Secka A."/>
            <person name="Antonio M."/>
            <person name="Oren A."/>
            <person name="Chaudhuri R.R."/>
            <person name="La Ragione R."/>
            <person name="Hildebrand F."/>
            <person name="Pallen M.J."/>
        </authorList>
    </citation>
    <scope>NUCLEOTIDE SEQUENCE</scope>
    <source>
        <strain evidence="6">CHK179-7159</strain>
    </source>
</reference>
<dbReference type="CDD" id="cd00452">
    <property type="entry name" value="KDPG_aldolase"/>
    <property type="match status" value="1"/>
</dbReference>
<evidence type="ECO:0000256" key="5">
    <source>
        <dbReference type="ARBA" id="ARBA00023277"/>
    </source>
</evidence>
<evidence type="ECO:0000256" key="4">
    <source>
        <dbReference type="ARBA" id="ARBA00023239"/>
    </source>
</evidence>
<comment type="caution">
    <text evidence="6">The sequence shown here is derived from an EMBL/GenBank/DDBJ whole genome shotgun (WGS) entry which is preliminary data.</text>
</comment>
<dbReference type="GO" id="GO:0016829">
    <property type="term" value="F:lyase activity"/>
    <property type="evidence" value="ECO:0007669"/>
    <property type="project" value="UniProtKB-KW"/>
</dbReference>
<dbReference type="PANTHER" id="PTHR30246">
    <property type="entry name" value="2-KETO-3-DEOXY-6-PHOSPHOGLUCONATE ALDOLASE"/>
    <property type="match status" value="1"/>
</dbReference>
<keyword evidence="5" id="KW-0119">Carbohydrate metabolism</keyword>
<comment type="subunit">
    <text evidence="3">Homotrimer.</text>
</comment>
<name>A0A9D2I3F5_9FIRM</name>
<dbReference type="NCBIfam" id="TIGR01182">
    <property type="entry name" value="eda"/>
    <property type="match status" value="1"/>
</dbReference>
<dbReference type="InterPro" id="IPR013785">
    <property type="entry name" value="Aldolase_TIM"/>
</dbReference>
<dbReference type="AlphaFoldDB" id="A0A9D2I3F5"/>
<evidence type="ECO:0000256" key="3">
    <source>
        <dbReference type="ARBA" id="ARBA00011233"/>
    </source>
</evidence>
<proteinExistence type="inferred from homology"/>
<keyword evidence="4" id="KW-0456">Lyase</keyword>
<dbReference type="EMBL" id="DWYY01000002">
    <property type="protein sequence ID" value="HJA91532.1"/>
    <property type="molecule type" value="Genomic_DNA"/>
</dbReference>
<accession>A0A9D2I3F5</accession>
<dbReference type="Gene3D" id="3.20.20.70">
    <property type="entry name" value="Aldolase class I"/>
    <property type="match status" value="1"/>
</dbReference>
<dbReference type="Pfam" id="PF01081">
    <property type="entry name" value="Aldolase"/>
    <property type="match status" value="1"/>
</dbReference>
<evidence type="ECO:0000313" key="6">
    <source>
        <dbReference type="EMBL" id="HJA91532.1"/>
    </source>
</evidence>